<evidence type="ECO:0000313" key="4">
    <source>
        <dbReference type="Proteomes" id="UP000297564"/>
    </source>
</evidence>
<dbReference type="EMBL" id="SMLL01000007">
    <property type="protein sequence ID" value="TFY97409.1"/>
    <property type="molecule type" value="Genomic_DNA"/>
</dbReference>
<accession>A0A4Z0BG94</accession>
<name>A0A4Z0BG94_9BURK</name>
<protein>
    <submittedName>
        <fullName evidence="3">Tripartite tricarboxylate transporter substrate binding protein</fullName>
    </submittedName>
</protein>
<comment type="caution">
    <text evidence="3">The sequence shown here is derived from an EMBL/GenBank/DDBJ whole genome shotgun (WGS) entry which is preliminary data.</text>
</comment>
<dbReference type="PANTHER" id="PTHR42928">
    <property type="entry name" value="TRICARBOXYLATE-BINDING PROTEIN"/>
    <property type="match status" value="1"/>
</dbReference>
<dbReference type="Proteomes" id="UP000297564">
    <property type="component" value="Unassembled WGS sequence"/>
</dbReference>
<reference evidence="3 4" key="1">
    <citation type="submission" date="2019-03" db="EMBL/GenBank/DDBJ databases">
        <title>Ramlibacter rhizophilus CCTCC AB2015357, whole genome shotgun sequence.</title>
        <authorList>
            <person name="Zhang X."/>
            <person name="Feng G."/>
            <person name="Zhu H."/>
        </authorList>
    </citation>
    <scope>NUCLEOTIDE SEQUENCE [LARGE SCALE GENOMIC DNA]</scope>
    <source>
        <strain evidence="3 4">CCTCC AB2015357</strain>
    </source>
</reference>
<sequence>MRPPGAQETSMPVHRRQFAAGLTALAAVAAFAPAFAQTWPAKPVTLVVGTPPGGSVDAYARALADQLAKQTGGTFLVDNKAGANGNISAEHVLKSAPDGHTLWITTQAMFTINPSAYPALRWKQSDFVPIAKGIESPLVLVAHPSVPANTVPELVKWVQGKPGSVSYASFSPGTPSHFLGFQFNERFKLDMVHVPYKGSAPQITDLLGGQVPLGFTQQQAALQHVESGKLKALAVTGPQRSPFLPNVPTLAELGHADLSSTVWFGLAAPAATPKPVLDAITQATLKAQAAPELQKKLQAQGFDVPQESGQAFAETINKETARWARLVKQTGFQAAN</sequence>
<gene>
    <name evidence="3" type="ORF">EZ242_17950</name>
</gene>
<feature type="signal peptide" evidence="2">
    <location>
        <begin position="1"/>
        <end position="36"/>
    </location>
</feature>
<dbReference type="AlphaFoldDB" id="A0A4Z0BG94"/>
<dbReference type="InterPro" id="IPR042100">
    <property type="entry name" value="Bug_dom1"/>
</dbReference>
<proteinExistence type="inferred from homology"/>
<evidence type="ECO:0000256" key="2">
    <source>
        <dbReference type="SAM" id="SignalP"/>
    </source>
</evidence>
<dbReference type="SUPFAM" id="SSF53850">
    <property type="entry name" value="Periplasmic binding protein-like II"/>
    <property type="match status" value="1"/>
</dbReference>
<evidence type="ECO:0000256" key="1">
    <source>
        <dbReference type="ARBA" id="ARBA00006987"/>
    </source>
</evidence>
<dbReference type="Gene3D" id="3.40.190.150">
    <property type="entry name" value="Bordetella uptake gene, domain 1"/>
    <property type="match status" value="1"/>
</dbReference>
<dbReference type="PROSITE" id="PS51318">
    <property type="entry name" value="TAT"/>
    <property type="match status" value="1"/>
</dbReference>
<dbReference type="CDD" id="cd07012">
    <property type="entry name" value="PBP2_Bug_TTT"/>
    <property type="match status" value="1"/>
</dbReference>
<dbReference type="InterPro" id="IPR005064">
    <property type="entry name" value="BUG"/>
</dbReference>
<dbReference type="OrthoDB" id="8878357at2"/>
<keyword evidence="4" id="KW-1185">Reference proteome</keyword>
<comment type="similarity">
    <text evidence="1">Belongs to the UPF0065 (bug) family.</text>
</comment>
<evidence type="ECO:0000313" key="3">
    <source>
        <dbReference type="EMBL" id="TFY97409.1"/>
    </source>
</evidence>
<keyword evidence="2" id="KW-0732">Signal</keyword>
<feature type="chain" id="PRO_5021346577" evidence="2">
    <location>
        <begin position="37"/>
        <end position="336"/>
    </location>
</feature>
<dbReference type="InterPro" id="IPR006311">
    <property type="entry name" value="TAT_signal"/>
</dbReference>
<dbReference type="PANTHER" id="PTHR42928:SF5">
    <property type="entry name" value="BLR1237 PROTEIN"/>
    <property type="match status" value="1"/>
</dbReference>
<dbReference type="Pfam" id="PF03401">
    <property type="entry name" value="TctC"/>
    <property type="match status" value="1"/>
</dbReference>
<organism evidence="3 4">
    <name type="scientific">Ramlibacter rhizophilus</name>
    <dbReference type="NCBI Taxonomy" id="1781167"/>
    <lineage>
        <taxon>Bacteria</taxon>
        <taxon>Pseudomonadati</taxon>
        <taxon>Pseudomonadota</taxon>
        <taxon>Betaproteobacteria</taxon>
        <taxon>Burkholderiales</taxon>
        <taxon>Comamonadaceae</taxon>
        <taxon>Ramlibacter</taxon>
    </lineage>
</organism>
<dbReference type="PIRSF" id="PIRSF017082">
    <property type="entry name" value="YflP"/>
    <property type="match status" value="1"/>
</dbReference>
<dbReference type="Gene3D" id="3.40.190.10">
    <property type="entry name" value="Periplasmic binding protein-like II"/>
    <property type="match status" value="1"/>
</dbReference>